<protein>
    <submittedName>
        <fullName evidence="1">Uncharacterized protein</fullName>
    </submittedName>
</protein>
<name>A0AAW0FLC3_9APHY</name>
<dbReference type="Proteomes" id="UP001385951">
    <property type="component" value="Unassembled WGS sequence"/>
</dbReference>
<evidence type="ECO:0000313" key="2">
    <source>
        <dbReference type="Proteomes" id="UP001385951"/>
    </source>
</evidence>
<sequence>MFDYPPVCPRLAPAAAVPLAPLHVLVDVATGRGSAGYVKPNAHVCRCTNVYYFTLIYD</sequence>
<dbReference type="EMBL" id="JASBNA010000055">
    <property type="protein sequence ID" value="KAK7679805.1"/>
    <property type="molecule type" value="Genomic_DNA"/>
</dbReference>
<gene>
    <name evidence="1" type="ORF">QCA50_017131</name>
</gene>
<accession>A0AAW0FLC3</accession>
<keyword evidence="2" id="KW-1185">Reference proteome</keyword>
<evidence type="ECO:0000313" key="1">
    <source>
        <dbReference type="EMBL" id="KAK7679805.1"/>
    </source>
</evidence>
<reference evidence="1 2" key="1">
    <citation type="submission" date="2022-09" db="EMBL/GenBank/DDBJ databases">
        <authorList>
            <person name="Palmer J.M."/>
        </authorList>
    </citation>
    <scope>NUCLEOTIDE SEQUENCE [LARGE SCALE GENOMIC DNA]</scope>
    <source>
        <strain evidence="1 2">DSM 7382</strain>
    </source>
</reference>
<proteinExistence type="predicted"/>
<comment type="caution">
    <text evidence="1">The sequence shown here is derived from an EMBL/GenBank/DDBJ whole genome shotgun (WGS) entry which is preliminary data.</text>
</comment>
<organism evidence="1 2">
    <name type="scientific">Cerrena zonata</name>
    <dbReference type="NCBI Taxonomy" id="2478898"/>
    <lineage>
        <taxon>Eukaryota</taxon>
        <taxon>Fungi</taxon>
        <taxon>Dikarya</taxon>
        <taxon>Basidiomycota</taxon>
        <taxon>Agaricomycotina</taxon>
        <taxon>Agaricomycetes</taxon>
        <taxon>Polyporales</taxon>
        <taxon>Cerrenaceae</taxon>
        <taxon>Cerrena</taxon>
    </lineage>
</organism>
<dbReference type="AlphaFoldDB" id="A0AAW0FLC3"/>